<evidence type="ECO:0000256" key="4">
    <source>
        <dbReference type="ARBA" id="ARBA00023125"/>
    </source>
</evidence>
<dbReference type="Pfam" id="PF14657">
    <property type="entry name" value="Arm-DNA-bind_4"/>
    <property type="match status" value="1"/>
</dbReference>
<evidence type="ECO:0000256" key="2">
    <source>
        <dbReference type="ARBA" id="ARBA00008857"/>
    </source>
</evidence>
<evidence type="ECO:0000259" key="7">
    <source>
        <dbReference type="PROSITE" id="PS51898"/>
    </source>
</evidence>
<dbReference type="CDD" id="cd01189">
    <property type="entry name" value="INT_ICEBs1_C_like"/>
    <property type="match status" value="1"/>
</dbReference>
<reference evidence="9 10" key="1">
    <citation type="submission" date="2014-02" db="EMBL/GenBank/DDBJ databases">
        <title>Plasmidome dynamics in the species complex Clostridium novyi sensu lato converts strains of independent lineages into distinctly different pathogens.</title>
        <authorList>
            <person name="Skarin H."/>
            <person name="Segerman B."/>
        </authorList>
    </citation>
    <scope>NUCLEOTIDE SEQUENCE [LARGE SCALE GENOMIC DNA]</scope>
    <source>
        <strain evidence="9 10">ATCC 27606</strain>
    </source>
</reference>
<feature type="domain" description="Core-binding (CB)" evidence="8">
    <location>
        <begin position="62"/>
        <end position="145"/>
    </location>
</feature>
<evidence type="ECO:0000313" key="10">
    <source>
        <dbReference type="Proteomes" id="UP000027770"/>
    </source>
</evidence>
<dbReference type="InterPro" id="IPR013762">
    <property type="entry name" value="Integrase-like_cat_sf"/>
</dbReference>
<gene>
    <name evidence="9" type="ORF">Z959_05920</name>
</gene>
<dbReference type="RefSeq" id="WP_039217338.1">
    <property type="nucleotide sequence ID" value="NZ_JENW01000021.1"/>
</dbReference>
<proteinExistence type="inferred from homology"/>
<dbReference type="PANTHER" id="PTHR30349:SF64">
    <property type="entry name" value="PROPHAGE INTEGRASE INTD-RELATED"/>
    <property type="match status" value="1"/>
</dbReference>
<sequence length="394" mass="45559">MAGGVYKRGSSWYYYFNVCKEEGKYKKVCRKGGATKKEAETSLRKALNEYENTGSIKKDTNISVSDYLKYWIEENVKTNLKYRTYTCYKRVIENHIIPQFGTYKLKNLSALELQEFLNSKKKNGYTKNTLGNFYGVLSGSLKMAVHPYGFIKENPMLYVSMPKFNTKQSDEKISVLTIDEVNQILDRFPFGSSFYINVQIAFHTGLRASEVCALTWDNIDFENKTLTVEKNLLKQGHEWCFDTPKTKSSNRTIRIGDTLINILKKHNLWQKENQLRYGKYYAKNTYDFHGKTYITTDLISTKENGELVSSDSLKYLSRVVNYDLGIKFNFHALRHTHATMLLEGGANIKDIQKRLGHSKLATTMDTYSHVTEKIQNNTIDIFEKLVVNNKFATN</sequence>
<name>A0AA40IVB9_CLONO</name>
<dbReference type="Pfam" id="PF00589">
    <property type="entry name" value="Phage_integrase"/>
    <property type="match status" value="1"/>
</dbReference>
<dbReference type="GO" id="GO:0015074">
    <property type="term" value="P:DNA integration"/>
    <property type="evidence" value="ECO:0007669"/>
    <property type="project" value="UniProtKB-KW"/>
</dbReference>
<feature type="domain" description="Tyr recombinase" evidence="7">
    <location>
        <begin position="171"/>
        <end position="380"/>
    </location>
</feature>
<dbReference type="Gene3D" id="1.10.443.10">
    <property type="entry name" value="Intergrase catalytic core"/>
    <property type="match status" value="1"/>
</dbReference>
<dbReference type="InterPro" id="IPR028259">
    <property type="entry name" value="AP2-like_int_N"/>
</dbReference>
<dbReference type="Proteomes" id="UP000027770">
    <property type="component" value="Unassembled WGS sequence"/>
</dbReference>
<comment type="caution">
    <text evidence="9">The sequence shown here is derived from an EMBL/GenBank/DDBJ whole genome shotgun (WGS) entry which is preliminary data.</text>
</comment>
<dbReference type="InterPro" id="IPR004107">
    <property type="entry name" value="Integrase_SAM-like_N"/>
</dbReference>
<dbReference type="SUPFAM" id="SSF56349">
    <property type="entry name" value="DNA breaking-rejoining enzymes"/>
    <property type="match status" value="1"/>
</dbReference>
<dbReference type="InterPro" id="IPR002104">
    <property type="entry name" value="Integrase_catalytic"/>
</dbReference>
<dbReference type="Pfam" id="PF14659">
    <property type="entry name" value="Phage_int_SAM_3"/>
    <property type="match status" value="1"/>
</dbReference>
<dbReference type="GO" id="GO:0003677">
    <property type="term" value="F:DNA binding"/>
    <property type="evidence" value="ECO:0007669"/>
    <property type="project" value="UniProtKB-UniRule"/>
</dbReference>
<comment type="function">
    <text evidence="1">Site-specific tyrosine recombinase, which acts by catalyzing the cutting and rejoining of the recombining DNA molecules.</text>
</comment>
<evidence type="ECO:0000256" key="6">
    <source>
        <dbReference type="PROSITE-ProRule" id="PRU01248"/>
    </source>
</evidence>
<keyword evidence="3" id="KW-0229">DNA integration</keyword>
<protein>
    <submittedName>
        <fullName evidence="9">Integrase</fullName>
    </submittedName>
</protein>
<dbReference type="InterPro" id="IPR050090">
    <property type="entry name" value="Tyrosine_recombinase_XerCD"/>
</dbReference>
<dbReference type="Gene3D" id="1.10.150.130">
    <property type="match status" value="1"/>
</dbReference>
<evidence type="ECO:0000256" key="3">
    <source>
        <dbReference type="ARBA" id="ARBA00022908"/>
    </source>
</evidence>
<evidence type="ECO:0000259" key="8">
    <source>
        <dbReference type="PROSITE" id="PS51900"/>
    </source>
</evidence>
<comment type="similarity">
    <text evidence="2">Belongs to the 'phage' integrase family.</text>
</comment>
<dbReference type="EMBL" id="JENW01000021">
    <property type="protein sequence ID" value="KEI17782.1"/>
    <property type="molecule type" value="Genomic_DNA"/>
</dbReference>
<keyword evidence="4 6" id="KW-0238">DNA-binding</keyword>
<keyword evidence="5" id="KW-0233">DNA recombination</keyword>
<dbReference type="PROSITE" id="PS51900">
    <property type="entry name" value="CB"/>
    <property type="match status" value="1"/>
</dbReference>
<evidence type="ECO:0000256" key="1">
    <source>
        <dbReference type="ARBA" id="ARBA00003283"/>
    </source>
</evidence>
<accession>A0AA40IVB9</accession>
<evidence type="ECO:0000256" key="5">
    <source>
        <dbReference type="ARBA" id="ARBA00023172"/>
    </source>
</evidence>
<dbReference type="GO" id="GO:0006310">
    <property type="term" value="P:DNA recombination"/>
    <property type="evidence" value="ECO:0007669"/>
    <property type="project" value="UniProtKB-KW"/>
</dbReference>
<evidence type="ECO:0000313" key="9">
    <source>
        <dbReference type="EMBL" id="KEI17782.1"/>
    </source>
</evidence>
<dbReference type="InterPro" id="IPR011010">
    <property type="entry name" value="DNA_brk_join_enz"/>
</dbReference>
<dbReference type="InterPro" id="IPR010998">
    <property type="entry name" value="Integrase_recombinase_N"/>
</dbReference>
<dbReference type="PROSITE" id="PS51898">
    <property type="entry name" value="TYR_RECOMBINASE"/>
    <property type="match status" value="1"/>
</dbReference>
<organism evidence="9 10">
    <name type="scientific">Clostridium novyi B str. ATCC 27606</name>
    <dbReference type="NCBI Taxonomy" id="1443123"/>
    <lineage>
        <taxon>Bacteria</taxon>
        <taxon>Bacillati</taxon>
        <taxon>Bacillota</taxon>
        <taxon>Clostridia</taxon>
        <taxon>Eubacteriales</taxon>
        <taxon>Clostridiaceae</taxon>
        <taxon>Clostridium</taxon>
    </lineage>
</organism>
<dbReference type="PANTHER" id="PTHR30349">
    <property type="entry name" value="PHAGE INTEGRASE-RELATED"/>
    <property type="match status" value="1"/>
</dbReference>
<dbReference type="InterPro" id="IPR044068">
    <property type="entry name" value="CB"/>
</dbReference>
<keyword evidence="10" id="KW-1185">Reference proteome</keyword>
<dbReference type="AlphaFoldDB" id="A0AA40IVB9"/>